<comment type="caution">
    <text evidence="2">The sequence shown here is derived from an EMBL/GenBank/DDBJ whole genome shotgun (WGS) entry which is preliminary data.</text>
</comment>
<evidence type="ECO:0008006" key="4">
    <source>
        <dbReference type="Google" id="ProtNLM"/>
    </source>
</evidence>
<dbReference type="Proteomes" id="UP000233524">
    <property type="component" value="Unassembled WGS sequence"/>
</dbReference>
<dbReference type="OrthoDB" id="4588753at2759"/>
<evidence type="ECO:0000256" key="1">
    <source>
        <dbReference type="SAM" id="SignalP"/>
    </source>
</evidence>
<feature type="chain" id="PRO_5014995077" description="C-type lectin domain-containing protein" evidence="1">
    <location>
        <begin position="22"/>
        <end position="110"/>
    </location>
</feature>
<dbReference type="AlphaFoldDB" id="A0A2N3NJS1"/>
<feature type="signal peptide" evidence="1">
    <location>
        <begin position="1"/>
        <end position="21"/>
    </location>
</feature>
<dbReference type="EMBL" id="NLAX01000003">
    <property type="protein sequence ID" value="PKS12602.1"/>
    <property type="molecule type" value="Genomic_DNA"/>
</dbReference>
<gene>
    <name evidence="2" type="ORF">jhhlp_000810</name>
</gene>
<reference evidence="2 3" key="1">
    <citation type="journal article" date="2017" name="G3 (Bethesda)">
        <title>First Draft Genome Sequence of the Pathogenic Fungus Lomentospora prolificans (Formerly Scedosporium prolificans).</title>
        <authorList>
            <person name="Luo R."/>
            <person name="Zimin A."/>
            <person name="Workman R."/>
            <person name="Fan Y."/>
            <person name="Pertea G."/>
            <person name="Grossman N."/>
            <person name="Wear M.P."/>
            <person name="Jia B."/>
            <person name="Miller H."/>
            <person name="Casadevall A."/>
            <person name="Timp W."/>
            <person name="Zhang S.X."/>
            <person name="Salzberg S.L."/>
        </authorList>
    </citation>
    <scope>NUCLEOTIDE SEQUENCE [LARGE SCALE GENOMIC DNA]</scope>
    <source>
        <strain evidence="2 3">JHH-5317</strain>
    </source>
</reference>
<protein>
    <recommendedName>
        <fullName evidence="4">C-type lectin domain-containing protein</fullName>
    </recommendedName>
</protein>
<keyword evidence="3" id="KW-1185">Reference proteome</keyword>
<keyword evidence="1" id="KW-0732">Signal</keyword>
<sequence>MHPSVSSLLASLFLTLPVVLAQTSTVIVVPTPLQWQDAHAYCDQIGYTIYPVPATPTDPVYEVFDAQPNDRYWIRRRTGGSCTCLSKNIVRMAAMAVLSTGGRWVFGTWS</sequence>
<dbReference type="VEuPathDB" id="FungiDB:jhhlp_000810"/>
<organism evidence="2 3">
    <name type="scientific">Lomentospora prolificans</name>
    <dbReference type="NCBI Taxonomy" id="41688"/>
    <lineage>
        <taxon>Eukaryota</taxon>
        <taxon>Fungi</taxon>
        <taxon>Dikarya</taxon>
        <taxon>Ascomycota</taxon>
        <taxon>Pezizomycotina</taxon>
        <taxon>Sordariomycetes</taxon>
        <taxon>Hypocreomycetidae</taxon>
        <taxon>Microascales</taxon>
        <taxon>Microascaceae</taxon>
        <taxon>Lomentospora</taxon>
    </lineage>
</organism>
<proteinExistence type="predicted"/>
<evidence type="ECO:0000313" key="2">
    <source>
        <dbReference type="EMBL" id="PKS12602.1"/>
    </source>
</evidence>
<evidence type="ECO:0000313" key="3">
    <source>
        <dbReference type="Proteomes" id="UP000233524"/>
    </source>
</evidence>
<accession>A0A2N3NJS1</accession>
<name>A0A2N3NJS1_9PEZI</name>
<dbReference type="InParanoid" id="A0A2N3NJS1"/>